<dbReference type="InterPro" id="IPR018240">
    <property type="entry name" value="Clathrin_mu_CS"/>
</dbReference>
<evidence type="ECO:0000256" key="4">
    <source>
        <dbReference type="ARBA" id="ARBA00023136"/>
    </source>
</evidence>
<name>A0A9P8TL55_WICPI</name>
<keyword evidence="2 6" id="KW-0813">Transport</keyword>
<comment type="subcellular location">
    <subcellularLocation>
        <location evidence="1">Cytoplasmic vesicle membrane</location>
    </subcellularLocation>
</comment>
<dbReference type="Pfam" id="PF00928">
    <property type="entry name" value="Adap_comp_sub"/>
    <property type="match status" value="1"/>
</dbReference>
<dbReference type="InterPro" id="IPR050431">
    <property type="entry name" value="Adaptor_comp_med_subunit"/>
</dbReference>
<dbReference type="InterPro" id="IPR001392">
    <property type="entry name" value="Clathrin_mu"/>
</dbReference>
<dbReference type="Gene3D" id="2.60.40.1170">
    <property type="entry name" value="Mu homology domain, subdomain B"/>
    <property type="match status" value="2"/>
</dbReference>
<accession>A0A9P8TL55</accession>
<dbReference type="SUPFAM" id="SSF49447">
    <property type="entry name" value="Second domain of Mu2 adaptin subunit (ap50) of ap2 adaptor"/>
    <property type="match status" value="1"/>
</dbReference>
<comment type="caution">
    <text evidence="9">The sequence shown here is derived from an EMBL/GenBank/DDBJ whole genome shotgun (WGS) entry which is preliminary data.</text>
</comment>
<dbReference type="GO" id="GO:0016192">
    <property type="term" value="P:vesicle-mediated transport"/>
    <property type="evidence" value="ECO:0007669"/>
    <property type="project" value="InterPro"/>
</dbReference>
<organism evidence="9 10">
    <name type="scientific">Wickerhamomyces pijperi</name>
    <name type="common">Yeast</name>
    <name type="synonym">Pichia pijperi</name>
    <dbReference type="NCBI Taxonomy" id="599730"/>
    <lineage>
        <taxon>Eukaryota</taxon>
        <taxon>Fungi</taxon>
        <taxon>Dikarya</taxon>
        <taxon>Ascomycota</taxon>
        <taxon>Saccharomycotina</taxon>
        <taxon>Saccharomycetes</taxon>
        <taxon>Phaffomycetales</taxon>
        <taxon>Wickerhamomycetaceae</taxon>
        <taxon>Wickerhamomyces</taxon>
    </lineage>
</organism>
<feature type="domain" description="MHD" evidence="8">
    <location>
        <begin position="195"/>
        <end position="472"/>
    </location>
</feature>
<comment type="similarity">
    <text evidence="6">Belongs to the adaptor complexes medium subunit family.</text>
</comment>
<dbReference type="OrthoDB" id="10259133at2759"/>
<feature type="region of interest" description="Disordered" evidence="7">
    <location>
        <begin position="489"/>
        <end position="510"/>
    </location>
</feature>
<reference evidence="9" key="2">
    <citation type="submission" date="2021-01" db="EMBL/GenBank/DDBJ databases">
        <authorList>
            <person name="Schikora-Tamarit M.A."/>
        </authorList>
    </citation>
    <scope>NUCLEOTIDE SEQUENCE</scope>
    <source>
        <strain evidence="9">CBS2887</strain>
    </source>
</reference>
<evidence type="ECO:0000256" key="7">
    <source>
        <dbReference type="SAM" id="MobiDB-lite"/>
    </source>
</evidence>
<dbReference type="PROSITE" id="PS00990">
    <property type="entry name" value="CLAT_ADAPTOR_M_1"/>
    <property type="match status" value="1"/>
</dbReference>
<feature type="compositionally biased region" description="Basic and acidic residues" evidence="7">
    <location>
        <begin position="497"/>
        <end position="507"/>
    </location>
</feature>
<dbReference type="Gene3D" id="3.30.450.60">
    <property type="match status" value="1"/>
</dbReference>
<evidence type="ECO:0000256" key="6">
    <source>
        <dbReference type="PIRNR" id="PIRNR005992"/>
    </source>
</evidence>
<dbReference type="AlphaFoldDB" id="A0A9P8TL55"/>
<dbReference type="GO" id="GO:0030659">
    <property type="term" value="C:cytoplasmic vesicle membrane"/>
    <property type="evidence" value="ECO:0007669"/>
    <property type="project" value="UniProtKB-SubCell"/>
</dbReference>
<keyword evidence="10" id="KW-1185">Reference proteome</keyword>
<evidence type="ECO:0000256" key="5">
    <source>
        <dbReference type="ARBA" id="ARBA00023329"/>
    </source>
</evidence>
<dbReference type="InterPro" id="IPR036168">
    <property type="entry name" value="AP2_Mu_C_sf"/>
</dbReference>
<dbReference type="GO" id="GO:0030131">
    <property type="term" value="C:clathrin adaptor complex"/>
    <property type="evidence" value="ECO:0007669"/>
    <property type="project" value="UniProtKB-UniRule"/>
</dbReference>
<sequence>MASVVSILSAEDLSPLISRTYTLDLIPLSELHFQFQQSYRHHEHTKTLTPLIHHNGVTYLYVRSGEVLILLICYGGSRINVVELFTFIYKLETIMKSYFQISNVASGLNRGYILDNFDLIYELFDEVMDFGVPQLTEVGILKDVIKLEVTRPEFAEDYTGDLLKEQVLNNEVNSSVLRGATNTISWRPRGIYYPKNEIFVDLVEYNTLVIDSDLNTIIRNEVKGEIKLRCYLSGMPVLRIQLSEDILKKINTESLKLGQFVDLIRFDHDSGIHFIPPDGDSTLLSYKVLNFNKKPLVQVISYSTDVLDHKNRLMLNTKLIIRLNVKIKSNFKNIQISLPKPQLPNNNNNIDNLSFDNNFNPRFKSKYGKVLYDFSTDRIIWSIESFKDNEINKIEEISMTSQFALYDSSDESAGKVDLGMNPPPKRDTPLFKQINSGIDKERKEDTTEPSSEFSKKEIRIKFDLQNETYTGLKIQYLKLEKEFRENKGDKWGVVPQDDPKANDKKEDEAQESGYKLEYTLFPWIRYMSCSDDEFVYRLK</sequence>
<keyword evidence="5" id="KW-0968">Cytoplasmic vesicle</keyword>
<dbReference type="InterPro" id="IPR028565">
    <property type="entry name" value="MHD"/>
</dbReference>
<keyword evidence="4" id="KW-0472">Membrane</keyword>
<keyword evidence="3 6" id="KW-0653">Protein transport</keyword>
<evidence type="ECO:0000313" key="9">
    <source>
        <dbReference type="EMBL" id="KAH3682730.1"/>
    </source>
</evidence>
<gene>
    <name evidence="9" type="ORF">WICPIJ_006301</name>
</gene>
<dbReference type="PIRSF" id="PIRSF005992">
    <property type="entry name" value="Clathrin_mu"/>
    <property type="match status" value="1"/>
</dbReference>
<dbReference type="Proteomes" id="UP000774326">
    <property type="component" value="Unassembled WGS sequence"/>
</dbReference>
<dbReference type="SUPFAM" id="SSF64356">
    <property type="entry name" value="SNARE-like"/>
    <property type="match status" value="1"/>
</dbReference>
<dbReference type="EMBL" id="JAEUBG010003444">
    <property type="protein sequence ID" value="KAH3682730.1"/>
    <property type="molecule type" value="Genomic_DNA"/>
</dbReference>
<evidence type="ECO:0000259" key="8">
    <source>
        <dbReference type="PROSITE" id="PS51072"/>
    </source>
</evidence>
<protein>
    <recommendedName>
        <fullName evidence="8">MHD domain-containing protein</fullName>
    </recommendedName>
</protein>
<evidence type="ECO:0000256" key="1">
    <source>
        <dbReference type="ARBA" id="ARBA00004156"/>
    </source>
</evidence>
<dbReference type="PANTHER" id="PTHR10529">
    <property type="entry name" value="AP COMPLEX SUBUNIT MU"/>
    <property type="match status" value="1"/>
</dbReference>
<evidence type="ECO:0000256" key="3">
    <source>
        <dbReference type="ARBA" id="ARBA00022927"/>
    </source>
</evidence>
<proteinExistence type="inferred from homology"/>
<dbReference type="GO" id="GO:0006886">
    <property type="term" value="P:intracellular protein transport"/>
    <property type="evidence" value="ECO:0007669"/>
    <property type="project" value="UniProtKB-UniRule"/>
</dbReference>
<evidence type="ECO:0000313" key="10">
    <source>
        <dbReference type="Proteomes" id="UP000774326"/>
    </source>
</evidence>
<dbReference type="PROSITE" id="PS51072">
    <property type="entry name" value="MHD"/>
    <property type="match status" value="1"/>
</dbReference>
<reference evidence="9" key="1">
    <citation type="journal article" date="2021" name="Open Biol.">
        <title>Shared evolutionary footprints suggest mitochondrial oxidative damage underlies multiple complex I losses in fungi.</title>
        <authorList>
            <person name="Schikora-Tamarit M.A."/>
            <person name="Marcet-Houben M."/>
            <person name="Nosek J."/>
            <person name="Gabaldon T."/>
        </authorList>
    </citation>
    <scope>NUCLEOTIDE SEQUENCE</scope>
    <source>
        <strain evidence="9">CBS2887</strain>
    </source>
</reference>
<evidence type="ECO:0000256" key="2">
    <source>
        <dbReference type="ARBA" id="ARBA00022448"/>
    </source>
</evidence>
<dbReference type="InterPro" id="IPR011012">
    <property type="entry name" value="Longin-like_dom_sf"/>
</dbReference>